<dbReference type="AlphaFoldDB" id="A0A9P5PKT7"/>
<evidence type="ECO:0000256" key="1">
    <source>
        <dbReference type="SAM" id="MobiDB-lite"/>
    </source>
</evidence>
<dbReference type="EMBL" id="JADNRY010000071">
    <property type="protein sequence ID" value="KAF9067604.1"/>
    <property type="molecule type" value="Genomic_DNA"/>
</dbReference>
<proteinExistence type="predicted"/>
<reference evidence="2" key="1">
    <citation type="submission" date="2020-11" db="EMBL/GenBank/DDBJ databases">
        <authorList>
            <consortium name="DOE Joint Genome Institute"/>
            <person name="Ahrendt S."/>
            <person name="Riley R."/>
            <person name="Andreopoulos W."/>
            <person name="Labutti K."/>
            <person name="Pangilinan J."/>
            <person name="Ruiz-Duenas F.J."/>
            <person name="Barrasa J.M."/>
            <person name="Sanchez-Garcia M."/>
            <person name="Camarero S."/>
            <person name="Miyauchi S."/>
            <person name="Serrano A."/>
            <person name="Linde D."/>
            <person name="Babiker R."/>
            <person name="Drula E."/>
            <person name="Ayuso-Fernandez I."/>
            <person name="Pacheco R."/>
            <person name="Padilla G."/>
            <person name="Ferreira P."/>
            <person name="Barriuso J."/>
            <person name="Kellner H."/>
            <person name="Castanera R."/>
            <person name="Alfaro M."/>
            <person name="Ramirez L."/>
            <person name="Pisabarro A.G."/>
            <person name="Kuo A."/>
            <person name="Tritt A."/>
            <person name="Lipzen A."/>
            <person name="He G."/>
            <person name="Yan M."/>
            <person name="Ng V."/>
            <person name="Cullen D."/>
            <person name="Martin F."/>
            <person name="Rosso M.-N."/>
            <person name="Henrissat B."/>
            <person name="Hibbett D."/>
            <person name="Martinez A.T."/>
            <person name="Grigoriev I.V."/>
        </authorList>
    </citation>
    <scope>NUCLEOTIDE SEQUENCE</scope>
    <source>
        <strain evidence="2">AH 40177</strain>
    </source>
</reference>
<gene>
    <name evidence="2" type="ORF">BDP27DRAFT_1449015</name>
</gene>
<name>A0A9P5PKT7_9AGAR</name>
<organism evidence="2 3">
    <name type="scientific">Rhodocollybia butyracea</name>
    <dbReference type="NCBI Taxonomy" id="206335"/>
    <lineage>
        <taxon>Eukaryota</taxon>
        <taxon>Fungi</taxon>
        <taxon>Dikarya</taxon>
        <taxon>Basidiomycota</taxon>
        <taxon>Agaricomycotina</taxon>
        <taxon>Agaricomycetes</taxon>
        <taxon>Agaricomycetidae</taxon>
        <taxon>Agaricales</taxon>
        <taxon>Marasmiineae</taxon>
        <taxon>Omphalotaceae</taxon>
        <taxon>Rhodocollybia</taxon>
    </lineage>
</organism>
<accession>A0A9P5PKT7</accession>
<sequence>MKASSEMENTPSDYRCNKRATRDNDDVQDEDGGEKRPKKKFRRTPASKLRATNLKEDDEIIGSSATTSKNDKNRMPEQSRKARGRLGLLTKESPLGFQSITKTTAIFCYLEPDDLLRLARTAKELRCILMSNTSASIWRTARENVKGLPIPLNGLNEPQYAHLCYESYCHVNASEHHYNLTVPTTTTVCDDEDCYRVLWTFWMRACPGCIAKMPSYYGVNNCAADKEYATYLHRDYRYKDILPMEEANVLQRHFIGNTQLAQRFKAEYDALTTEDQTNWIKCKAHERCEISIHASRSLCQMWLDSKLEPELNNIRERQKEV</sequence>
<comment type="caution">
    <text evidence="2">The sequence shown here is derived from an EMBL/GenBank/DDBJ whole genome shotgun (WGS) entry which is preliminary data.</text>
</comment>
<dbReference type="Proteomes" id="UP000772434">
    <property type="component" value="Unassembled WGS sequence"/>
</dbReference>
<protein>
    <submittedName>
        <fullName evidence="2">Uncharacterized protein</fullName>
    </submittedName>
</protein>
<dbReference type="SUPFAM" id="SSF81383">
    <property type="entry name" value="F-box domain"/>
    <property type="match status" value="1"/>
</dbReference>
<feature type="compositionally biased region" description="Basic and acidic residues" evidence="1">
    <location>
        <begin position="69"/>
        <end position="80"/>
    </location>
</feature>
<feature type="region of interest" description="Disordered" evidence="1">
    <location>
        <begin position="1"/>
        <end position="82"/>
    </location>
</feature>
<dbReference type="OrthoDB" id="2322499at2759"/>
<evidence type="ECO:0000313" key="3">
    <source>
        <dbReference type="Proteomes" id="UP000772434"/>
    </source>
</evidence>
<evidence type="ECO:0000313" key="2">
    <source>
        <dbReference type="EMBL" id="KAF9067604.1"/>
    </source>
</evidence>
<feature type="compositionally biased region" description="Basic residues" evidence="1">
    <location>
        <begin position="36"/>
        <end position="45"/>
    </location>
</feature>
<dbReference type="InterPro" id="IPR036047">
    <property type="entry name" value="F-box-like_dom_sf"/>
</dbReference>
<keyword evidence="3" id="KW-1185">Reference proteome</keyword>
<feature type="compositionally biased region" description="Polar residues" evidence="1">
    <location>
        <begin position="1"/>
        <end position="12"/>
    </location>
</feature>